<dbReference type="EMBL" id="CP002581">
    <property type="protein sequence ID" value="AJK49509.1"/>
    <property type="molecule type" value="Genomic_DNA"/>
</dbReference>
<keyword evidence="2" id="KW-1185">Reference proteome</keyword>
<dbReference type="Proteomes" id="UP000031838">
    <property type="component" value="Chromosome 2"/>
</dbReference>
<organism evidence="1 2">
    <name type="scientific">Burkholderia plantarii</name>
    <dbReference type="NCBI Taxonomy" id="41899"/>
    <lineage>
        <taxon>Bacteria</taxon>
        <taxon>Pseudomonadati</taxon>
        <taxon>Pseudomonadota</taxon>
        <taxon>Betaproteobacteria</taxon>
        <taxon>Burkholderiales</taxon>
        <taxon>Burkholderiaceae</taxon>
        <taxon>Burkholderia</taxon>
    </lineage>
</organism>
<evidence type="ECO:0000313" key="2">
    <source>
        <dbReference type="Proteomes" id="UP000031838"/>
    </source>
</evidence>
<dbReference type="HOGENOM" id="CLU_695743_0_0_4"/>
<reference evidence="2" key="1">
    <citation type="submission" date="2011-03" db="EMBL/GenBank/DDBJ databases">
        <authorList>
            <person name="Voget S."/>
            <person name="Streit W.R."/>
            <person name="Jaeger K.E."/>
            <person name="Daniel R."/>
        </authorList>
    </citation>
    <scope>NUCLEOTIDE SEQUENCE [LARGE SCALE GENOMIC DNA]</scope>
    <source>
        <strain evidence="2">PG1</strain>
    </source>
</reference>
<protein>
    <submittedName>
        <fullName evidence="1">Uncharacterized protein</fullName>
    </submittedName>
</protein>
<dbReference type="RefSeq" id="WP_123863764.1">
    <property type="nucleotide sequence ID" value="NZ_CP002581.1"/>
</dbReference>
<reference evidence="1 2" key="2">
    <citation type="journal article" date="2016" name="Appl. Microbiol. Biotechnol.">
        <title>Mutations improving production and secretion of extracellular lipase by Burkholderia glumae PG1.</title>
        <authorList>
            <person name="Knapp A."/>
            <person name="Voget S."/>
            <person name="Gao R."/>
            <person name="Zaburannyi N."/>
            <person name="Krysciak D."/>
            <person name="Breuer M."/>
            <person name="Hauer B."/>
            <person name="Streit W.R."/>
            <person name="Muller R."/>
            <person name="Daniel R."/>
            <person name="Jaeger K.E."/>
        </authorList>
    </citation>
    <scope>NUCLEOTIDE SEQUENCE [LARGE SCALE GENOMIC DNA]</scope>
    <source>
        <strain evidence="1 2">PG1</strain>
    </source>
</reference>
<dbReference type="KEGG" id="bgp:BGL_2c14420"/>
<dbReference type="Pfam" id="PF19940">
    <property type="entry name" value="DUF6402"/>
    <property type="match status" value="1"/>
</dbReference>
<dbReference type="AlphaFoldDB" id="A0A0B6S521"/>
<proteinExistence type="predicted"/>
<name>A0A0B6S521_BURPL</name>
<sequence length="386" mass="44644">MAGVPYYDINQIMWRWRRKEGALVVRGVELSMAKAPPPLVNESTAVRVPPPPKPKAQTGDGLLKMFEIHDRFQRWLNTPPLPKPPKPEKVPPTVPLFDIQEIPGAMRKEMMPVAAKLMERWFAGRLNYSKSEADQANEIDQNGNPYSDDMYEYKIVTADWVLKFGRAREQFDHLINDRIYNPKALAVIQNIVNQHQRHHRMYFSAWDACDDDIRELHKYFQFQRVTVDSTFEQKAWTALAQATFRAPDDLTAALGSFEINAAIPDLEYDFQKKVAIVRRIVVYVKDSYSFQGAADSTSQYLGHWSKNGVIISTGTEAANLARFPWLDQPILTAPAQALYDAGKIYYPIRNRDFRQWQRMHGRGGDFIIYSNYKPLYLKKPIFVHFE</sequence>
<accession>A0A0B6S521</accession>
<evidence type="ECO:0000313" key="1">
    <source>
        <dbReference type="EMBL" id="AJK49509.1"/>
    </source>
</evidence>
<gene>
    <name evidence="1" type="ORF">BGL_2c14420</name>
</gene>
<dbReference type="InterPro" id="IPR045646">
    <property type="entry name" value="DUF6402"/>
</dbReference>